<dbReference type="EMBL" id="AP005558">
    <property type="protein sequence ID" value="BAD46250.1"/>
    <property type="molecule type" value="Genomic_DNA"/>
</dbReference>
<name>Q652L7_ORYSJ</name>
<accession>Q652L7</accession>
<dbReference type="Proteomes" id="UP000000763">
    <property type="component" value="Chromosome 9"/>
</dbReference>
<evidence type="ECO:0000313" key="2">
    <source>
        <dbReference type="Proteomes" id="UP000000763"/>
    </source>
</evidence>
<evidence type="ECO:0000313" key="1">
    <source>
        <dbReference type="EMBL" id="BAD46250.1"/>
    </source>
</evidence>
<reference evidence="2" key="2">
    <citation type="journal article" date="2008" name="Nucleic Acids Res.">
        <title>The rice annotation project database (RAP-DB): 2008 update.</title>
        <authorList>
            <consortium name="The rice annotation project (RAP)"/>
        </authorList>
    </citation>
    <scope>GENOME REANNOTATION</scope>
    <source>
        <strain evidence="2">cv. Nipponbare</strain>
    </source>
</reference>
<gene>
    <name evidence="1" type="primary">OJ1155_H10.26</name>
</gene>
<protein>
    <submittedName>
        <fullName evidence="1">Uncharacterized protein</fullName>
    </submittedName>
</protein>
<proteinExistence type="predicted"/>
<organism evidence="1 2">
    <name type="scientific">Oryza sativa subsp. japonica</name>
    <name type="common">Rice</name>
    <dbReference type="NCBI Taxonomy" id="39947"/>
    <lineage>
        <taxon>Eukaryota</taxon>
        <taxon>Viridiplantae</taxon>
        <taxon>Streptophyta</taxon>
        <taxon>Embryophyta</taxon>
        <taxon>Tracheophyta</taxon>
        <taxon>Spermatophyta</taxon>
        <taxon>Magnoliopsida</taxon>
        <taxon>Liliopsida</taxon>
        <taxon>Poales</taxon>
        <taxon>Poaceae</taxon>
        <taxon>BOP clade</taxon>
        <taxon>Oryzoideae</taxon>
        <taxon>Oryzeae</taxon>
        <taxon>Oryzinae</taxon>
        <taxon>Oryza</taxon>
        <taxon>Oryza sativa</taxon>
    </lineage>
</organism>
<dbReference type="AlphaFoldDB" id="Q652L7"/>
<reference evidence="2" key="1">
    <citation type="journal article" date="2005" name="Nature">
        <title>The map-based sequence of the rice genome.</title>
        <authorList>
            <consortium name="International rice genome sequencing project (IRGSP)"/>
            <person name="Matsumoto T."/>
            <person name="Wu J."/>
            <person name="Kanamori H."/>
            <person name="Katayose Y."/>
            <person name="Fujisawa M."/>
            <person name="Namiki N."/>
            <person name="Mizuno H."/>
            <person name="Yamamoto K."/>
            <person name="Antonio B.A."/>
            <person name="Baba T."/>
            <person name="Sakata K."/>
            <person name="Nagamura Y."/>
            <person name="Aoki H."/>
            <person name="Arikawa K."/>
            <person name="Arita K."/>
            <person name="Bito T."/>
            <person name="Chiden Y."/>
            <person name="Fujitsuka N."/>
            <person name="Fukunaka R."/>
            <person name="Hamada M."/>
            <person name="Harada C."/>
            <person name="Hayashi A."/>
            <person name="Hijishita S."/>
            <person name="Honda M."/>
            <person name="Hosokawa S."/>
            <person name="Ichikawa Y."/>
            <person name="Idonuma A."/>
            <person name="Iijima M."/>
            <person name="Ikeda M."/>
            <person name="Ikeno M."/>
            <person name="Ito K."/>
            <person name="Ito S."/>
            <person name="Ito T."/>
            <person name="Ito Y."/>
            <person name="Ito Y."/>
            <person name="Iwabuchi A."/>
            <person name="Kamiya K."/>
            <person name="Karasawa W."/>
            <person name="Kurita K."/>
            <person name="Katagiri S."/>
            <person name="Kikuta A."/>
            <person name="Kobayashi H."/>
            <person name="Kobayashi N."/>
            <person name="Machita K."/>
            <person name="Maehara T."/>
            <person name="Masukawa M."/>
            <person name="Mizubayashi T."/>
            <person name="Mukai Y."/>
            <person name="Nagasaki H."/>
            <person name="Nagata Y."/>
            <person name="Naito S."/>
            <person name="Nakashima M."/>
            <person name="Nakama Y."/>
            <person name="Nakamichi Y."/>
            <person name="Nakamura M."/>
            <person name="Meguro A."/>
            <person name="Negishi M."/>
            <person name="Ohta I."/>
            <person name="Ohta T."/>
            <person name="Okamoto M."/>
            <person name="Ono N."/>
            <person name="Saji S."/>
            <person name="Sakaguchi M."/>
            <person name="Sakai K."/>
            <person name="Shibata M."/>
            <person name="Shimokawa T."/>
            <person name="Song J."/>
            <person name="Takazaki Y."/>
            <person name="Terasawa K."/>
            <person name="Tsugane M."/>
            <person name="Tsuji K."/>
            <person name="Ueda S."/>
            <person name="Waki K."/>
            <person name="Yamagata H."/>
            <person name="Yamamoto M."/>
            <person name="Yamamoto S."/>
            <person name="Yamane H."/>
            <person name="Yoshiki S."/>
            <person name="Yoshihara R."/>
            <person name="Yukawa K."/>
            <person name="Zhong H."/>
            <person name="Yano M."/>
            <person name="Yuan Q."/>
            <person name="Ouyang S."/>
            <person name="Liu J."/>
            <person name="Jones K.M."/>
            <person name="Gansberger K."/>
            <person name="Moffat K."/>
            <person name="Hill J."/>
            <person name="Bera J."/>
            <person name="Fadrosh D."/>
            <person name="Jin S."/>
            <person name="Johri S."/>
            <person name="Kim M."/>
            <person name="Overton L."/>
            <person name="Reardon M."/>
            <person name="Tsitrin T."/>
            <person name="Vuong H."/>
            <person name="Weaver B."/>
            <person name="Ciecko A."/>
            <person name="Tallon L."/>
            <person name="Jackson J."/>
            <person name="Pai G."/>
            <person name="Aken S.V."/>
            <person name="Utterback T."/>
            <person name="Reidmuller S."/>
            <person name="Feldblyum T."/>
            <person name="Hsiao J."/>
            <person name="Zismann V."/>
            <person name="Iobst S."/>
            <person name="de Vazeille A.R."/>
            <person name="Buell C.R."/>
            <person name="Ying K."/>
            <person name="Li Y."/>
            <person name="Lu T."/>
            <person name="Huang Y."/>
            <person name="Zhao Q."/>
            <person name="Feng Q."/>
            <person name="Zhang L."/>
            <person name="Zhu J."/>
            <person name="Weng Q."/>
            <person name="Mu J."/>
            <person name="Lu Y."/>
            <person name="Fan D."/>
            <person name="Liu Y."/>
            <person name="Guan J."/>
            <person name="Zhang Y."/>
            <person name="Yu S."/>
            <person name="Liu X."/>
            <person name="Zhang Y."/>
            <person name="Hong G."/>
            <person name="Han B."/>
            <person name="Choisne N."/>
            <person name="Demange N."/>
            <person name="Orjeda G."/>
            <person name="Samain S."/>
            <person name="Cattolico L."/>
            <person name="Pelletier E."/>
            <person name="Couloux A."/>
            <person name="Segurens B."/>
            <person name="Wincker P."/>
            <person name="D'Hont A."/>
            <person name="Scarpelli C."/>
            <person name="Weissenbach J."/>
            <person name="Salanoubat M."/>
            <person name="Quetier F."/>
            <person name="Yu Y."/>
            <person name="Kim H.R."/>
            <person name="Rambo T."/>
            <person name="Currie J."/>
            <person name="Collura K."/>
            <person name="Luo M."/>
            <person name="Yang T."/>
            <person name="Ammiraju J.S.S."/>
            <person name="Engler F."/>
            <person name="Soderlund C."/>
            <person name="Wing R.A."/>
            <person name="Palmer L.E."/>
            <person name="de la Bastide M."/>
            <person name="Spiegel L."/>
            <person name="Nascimento L."/>
            <person name="Zutavern T."/>
            <person name="O'Shaughnessy A."/>
            <person name="Dike S."/>
            <person name="Dedhia N."/>
            <person name="Preston R."/>
            <person name="Balija V."/>
            <person name="McCombie W.R."/>
            <person name="Chow T."/>
            <person name="Chen H."/>
            <person name="Chung M."/>
            <person name="Chen C."/>
            <person name="Shaw J."/>
            <person name="Wu H."/>
            <person name="Hsiao K."/>
            <person name="Chao Y."/>
            <person name="Chu M."/>
            <person name="Cheng C."/>
            <person name="Hour A."/>
            <person name="Lee P."/>
            <person name="Lin S."/>
            <person name="Lin Y."/>
            <person name="Liou J."/>
            <person name="Liu S."/>
            <person name="Hsing Y."/>
            <person name="Raghuvanshi S."/>
            <person name="Mohanty A."/>
            <person name="Bharti A.K."/>
            <person name="Gaur A."/>
            <person name="Gupta V."/>
            <person name="Kumar D."/>
            <person name="Ravi V."/>
            <person name="Vij S."/>
            <person name="Kapur A."/>
            <person name="Khurana P."/>
            <person name="Khurana P."/>
            <person name="Khurana J.P."/>
            <person name="Tyagi A.K."/>
            <person name="Gaikwad K."/>
            <person name="Singh A."/>
            <person name="Dalal V."/>
            <person name="Srivastava S."/>
            <person name="Dixit A."/>
            <person name="Pal A.K."/>
            <person name="Ghazi I.A."/>
            <person name="Yadav M."/>
            <person name="Pandit A."/>
            <person name="Bhargava A."/>
            <person name="Sureshbabu K."/>
            <person name="Batra K."/>
            <person name="Sharma T.R."/>
            <person name="Mohapatra T."/>
            <person name="Singh N.K."/>
            <person name="Messing J."/>
            <person name="Nelson A.B."/>
            <person name="Fuks G."/>
            <person name="Kavchok S."/>
            <person name="Keizer G."/>
            <person name="Linton E."/>
            <person name="Llaca V."/>
            <person name="Song R."/>
            <person name="Tanyolac B."/>
            <person name="Young S."/>
            <person name="Ho-Il K."/>
            <person name="Hahn J.H."/>
            <person name="Sangsakoo G."/>
            <person name="Vanavichit A."/>
            <person name="de Mattos Luiz.A.T."/>
            <person name="Zimmer P.D."/>
            <person name="Malone G."/>
            <person name="Dellagostin O."/>
            <person name="de Oliveira A.C."/>
            <person name="Bevan M."/>
            <person name="Bancroft I."/>
            <person name="Minx P."/>
            <person name="Cordum H."/>
            <person name="Wilson R."/>
            <person name="Cheng Z."/>
            <person name="Jin W."/>
            <person name="Jiang J."/>
            <person name="Leong S.A."/>
            <person name="Iwama H."/>
            <person name="Gojobori T."/>
            <person name="Itoh T."/>
            <person name="Niimura Y."/>
            <person name="Fujii Y."/>
            <person name="Habara T."/>
            <person name="Sakai H."/>
            <person name="Sato Y."/>
            <person name="Wilson G."/>
            <person name="Kumar K."/>
            <person name="McCouch S."/>
            <person name="Juretic N."/>
            <person name="Hoen D."/>
            <person name="Wright S."/>
            <person name="Bruskiewich R."/>
            <person name="Bureau T."/>
            <person name="Miyao A."/>
            <person name="Hirochika H."/>
            <person name="Nishikawa T."/>
            <person name="Kadowaki K."/>
            <person name="Sugiura M."/>
            <person name="Burr B."/>
            <person name="Sasaki T."/>
        </authorList>
    </citation>
    <scope>NUCLEOTIDE SEQUENCE [LARGE SCALE GENOMIC DNA]</scope>
    <source>
        <strain evidence="2">cv. Nipponbare</strain>
    </source>
</reference>
<sequence length="74" mass="8356">MDGWSQWEGSLQQHVQRKNVDPSEVAIANANAIEVDRGRRADTRYGWLGEKAFKDQMATIDRVNGPRNARNGTD</sequence>